<feature type="transmembrane region" description="Helical" evidence="15">
    <location>
        <begin position="55"/>
        <end position="73"/>
    </location>
</feature>
<dbReference type="Pfam" id="PF02518">
    <property type="entry name" value="HATPase_c"/>
    <property type="match status" value="1"/>
</dbReference>
<dbReference type="RefSeq" id="WP_348944061.1">
    <property type="nucleotide sequence ID" value="NZ_CP157355.1"/>
</dbReference>
<keyword evidence="3 13" id="KW-0597">Phosphoprotein</keyword>
<evidence type="ECO:0000256" key="1">
    <source>
        <dbReference type="ARBA" id="ARBA00000085"/>
    </source>
</evidence>
<dbReference type="Gene3D" id="3.30.565.10">
    <property type="entry name" value="Histidine kinase-like ATPase, C-terminal domain"/>
    <property type="match status" value="1"/>
</dbReference>
<comment type="subunit">
    <text evidence="10">At low DSF concentrations, interacts with RpfF.</text>
</comment>
<dbReference type="InterPro" id="IPR011006">
    <property type="entry name" value="CheY-like_superfamily"/>
</dbReference>
<dbReference type="CDD" id="cd00082">
    <property type="entry name" value="HisKA"/>
    <property type="match status" value="1"/>
</dbReference>
<dbReference type="CDD" id="cd17546">
    <property type="entry name" value="REC_hyHK_CKI1_RcsC-like"/>
    <property type="match status" value="1"/>
</dbReference>
<evidence type="ECO:0000256" key="8">
    <source>
        <dbReference type="ARBA" id="ARBA00023012"/>
    </source>
</evidence>
<sequence length="587" mass="63802">MNAHESSLDKAKHPAVVERITKLVYRNSVSGQIICILISAVLAMAYFGHLSQLALGYWIASTWLIALWRLYTAQQYHQAIQSAQVDYGTWSKRFYLGVNVSGLVWGVGGFILMQNASDSLRLFTAFVMSGVVSGAVPILGAHYQAFRNFTLFILLPVLVSALLGQGSLDTVLAIMCFMYMVVVIKGVRNYNEAIIESIVLELEQKNLVSNLQQARNAAEAASRAKSEFIANVSHEIRTPMNGIVGMANLLAQSDLDEQQQQELAVILSSSDLLLALVNDVLDIAKIEAGQFEIVEKDFDLAVLLNNTNKMFAVTAKKKNVELILKASYAGNWWVHGDAIRLQQILVNLLGNAVKFTHAGRVELDCHVAENRLQFAVRDTGIGIPPSHLARIFDAFVQGDGSLSRQYGGTGLGLTIAKKLTDYLGGELTVNSVHGQGTEFSFSIPLKAAKEAVHTESAPAATENQLRILLAEDNPTNRLVATRILQAAGHQVICAENGEEALGLAQSQQFDLVLMDVQMPVMDGLEATRLIRAQQSQRAIPIIALTANAMDADRDACFAAGMDGFITKPVRPEQLAAAIKAALESGRS</sequence>
<evidence type="ECO:0000256" key="3">
    <source>
        <dbReference type="ARBA" id="ARBA00022553"/>
    </source>
</evidence>
<dbReference type="PROSITE" id="PS50110">
    <property type="entry name" value="RESPONSE_REGULATORY"/>
    <property type="match status" value="1"/>
</dbReference>
<evidence type="ECO:0000256" key="9">
    <source>
        <dbReference type="ARBA" id="ARBA00058004"/>
    </source>
</evidence>
<dbReference type="InterPro" id="IPR001789">
    <property type="entry name" value="Sig_transdc_resp-reg_receiver"/>
</dbReference>
<keyword evidence="14" id="KW-0175">Coiled coil</keyword>
<dbReference type="SUPFAM" id="SSF55874">
    <property type="entry name" value="ATPase domain of HSP90 chaperone/DNA topoisomerase II/histidine kinase"/>
    <property type="match status" value="1"/>
</dbReference>
<feature type="transmembrane region" description="Helical" evidence="15">
    <location>
        <begin position="119"/>
        <end position="139"/>
    </location>
</feature>
<dbReference type="SMART" id="SM00388">
    <property type="entry name" value="HisKA"/>
    <property type="match status" value="1"/>
</dbReference>
<keyword evidence="5" id="KW-0547">Nucleotide-binding</keyword>
<gene>
    <name evidence="18" type="ORF">ABHF33_11275</name>
</gene>
<feature type="modified residue" description="4-aspartylphosphate" evidence="13">
    <location>
        <position position="515"/>
    </location>
</feature>
<comment type="catalytic activity">
    <reaction evidence="1">
        <text>ATP + protein L-histidine = ADP + protein N-phospho-L-histidine.</text>
        <dbReference type="EC" id="2.7.13.3"/>
    </reaction>
</comment>
<dbReference type="GO" id="GO:0005524">
    <property type="term" value="F:ATP binding"/>
    <property type="evidence" value="ECO:0007669"/>
    <property type="project" value="UniProtKB-KW"/>
</dbReference>
<feature type="transmembrane region" description="Helical" evidence="15">
    <location>
        <begin position="146"/>
        <end position="164"/>
    </location>
</feature>
<dbReference type="PROSITE" id="PS50109">
    <property type="entry name" value="HIS_KIN"/>
    <property type="match status" value="1"/>
</dbReference>
<dbReference type="PANTHER" id="PTHR45339:SF1">
    <property type="entry name" value="HYBRID SIGNAL TRANSDUCTION HISTIDINE KINASE J"/>
    <property type="match status" value="1"/>
</dbReference>
<dbReference type="SMART" id="SM00387">
    <property type="entry name" value="HATPase_c"/>
    <property type="match status" value="1"/>
</dbReference>
<dbReference type="InterPro" id="IPR003594">
    <property type="entry name" value="HATPase_dom"/>
</dbReference>
<keyword evidence="4" id="KW-0808">Transferase</keyword>
<feature type="domain" description="Histidine kinase" evidence="16">
    <location>
        <begin position="231"/>
        <end position="447"/>
    </location>
</feature>
<dbReference type="KEGG" id="cmav:ABHF33_11275"/>
<evidence type="ECO:0000256" key="6">
    <source>
        <dbReference type="ARBA" id="ARBA00022777"/>
    </source>
</evidence>
<evidence type="ECO:0000256" key="10">
    <source>
        <dbReference type="ARBA" id="ARBA00064003"/>
    </source>
</evidence>
<feature type="domain" description="Response regulatory" evidence="17">
    <location>
        <begin position="466"/>
        <end position="582"/>
    </location>
</feature>
<dbReference type="Pfam" id="PF00512">
    <property type="entry name" value="HisKA"/>
    <property type="match status" value="1"/>
</dbReference>
<name>A0AAU7F720_9NEIS</name>
<evidence type="ECO:0000313" key="18">
    <source>
        <dbReference type="EMBL" id="XBL99648.1"/>
    </source>
</evidence>
<dbReference type="FunFam" id="1.10.287.130:FF:000002">
    <property type="entry name" value="Two-component osmosensing histidine kinase"/>
    <property type="match status" value="1"/>
</dbReference>
<dbReference type="AlphaFoldDB" id="A0AAU7F720"/>
<feature type="transmembrane region" description="Helical" evidence="15">
    <location>
        <begin position="29"/>
        <end position="49"/>
    </location>
</feature>
<evidence type="ECO:0000256" key="12">
    <source>
        <dbReference type="ARBA" id="ARBA00070152"/>
    </source>
</evidence>
<feature type="transmembrane region" description="Helical" evidence="15">
    <location>
        <begin position="94"/>
        <end position="113"/>
    </location>
</feature>
<organism evidence="18">
    <name type="scientific">Chitinibacter mangrovi</name>
    <dbReference type="NCBI Taxonomy" id="3153927"/>
    <lineage>
        <taxon>Bacteria</taxon>
        <taxon>Pseudomonadati</taxon>
        <taxon>Pseudomonadota</taxon>
        <taxon>Betaproteobacteria</taxon>
        <taxon>Neisseriales</taxon>
        <taxon>Chitinibacteraceae</taxon>
        <taxon>Chitinibacter</taxon>
    </lineage>
</organism>
<keyword evidence="7 18" id="KW-0067">ATP-binding</keyword>
<dbReference type="CDD" id="cd16922">
    <property type="entry name" value="HATPase_EvgS-ArcB-TorS-like"/>
    <property type="match status" value="1"/>
</dbReference>
<proteinExistence type="predicted"/>
<reference evidence="18" key="1">
    <citation type="submission" date="2024-05" db="EMBL/GenBank/DDBJ databases">
        <authorList>
            <person name="Yang L."/>
            <person name="Pan L."/>
        </authorList>
    </citation>
    <scope>NUCLEOTIDE SEQUENCE</scope>
    <source>
        <strain evidence="18">FCG-7</strain>
    </source>
</reference>
<dbReference type="Gene3D" id="1.10.287.130">
    <property type="match status" value="1"/>
</dbReference>
<dbReference type="SUPFAM" id="SSF52172">
    <property type="entry name" value="CheY-like"/>
    <property type="match status" value="1"/>
</dbReference>
<evidence type="ECO:0000256" key="4">
    <source>
        <dbReference type="ARBA" id="ARBA00022679"/>
    </source>
</evidence>
<keyword evidence="15" id="KW-1133">Transmembrane helix</keyword>
<dbReference type="GO" id="GO:0000155">
    <property type="term" value="F:phosphorelay sensor kinase activity"/>
    <property type="evidence" value="ECO:0007669"/>
    <property type="project" value="InterPro"/>
</dbReference>
<dbReference type="Pfam" id="PF00072">
    <property type="entry name" value="Response_reg"/>
    <property type="match status" value="1"/>
</dbReference>
<dbReference type="InterPro" id="IPR036097">
    <property type="entry name" value="HisK_dim/P_sf"/>
</dbReference>
<dbReference type="SMART" id="SM00448">
    <property type="entry name" value="REC"/>
    <property type="match status" value="1"/>
</dbReference>
<feature type="coiled-coil region" evidence="14">
    <location>
        <begin position="204"/>
        <end position="231"/>
    </location>
</feature>
<comment type="function">
    <text evidence="9">Member of the two-component regulatory system BvgS/BvgA. Phosphorylates BvgA via a four-step phosphorelay in response to environmental signals.</text>
</comment>
<dbReference type="Gene3D" id="3.40.50.2300">
    <property type="match status" value="1"/>
</dbReference>
<dbReference type="InterPro" id="IPR003661">
    <property type="entry name" value="HisK_dim/P_dom"/>
</dbReference>
<dbReference type="PANTHER" id="PTHR45339">
    <property type="entry name" value="HYBRID SIGNAL TRANSDUCTION HISTIDINE KINASE J"/>
    <property type="match status" value="1"/>
</dbReference>
<evidence type="ECO:0000256" key="11">
    <source>
        <dbReference type="ARBA" id="ARBA00068150"/>
    </source>
</evidence>
<evidence type="ECO:0000256" key="14">
    <source>
        <dbReference type="SAM" id="Coils"/>
    </source>
</evidence>
<evidence type="ECO:0000256" key="15">
    <source>
        <dbReference type="SAM" id="Phobius"/>
    </source>
</evidence>
<dbReference type="EC" id="2.7.13.3" evidence="2"/>
<dbReference type="InterPro" id="IPR036890">
    <property type="entry name" value="HATPase_C_sf"/>
</dbReference>
<keyword evidence="6" id="KW-0418">Kinase</keyword>
<evidence type="ECO:0000259" key="16">
    <source>
        <dbReference type="PROSITE" id="PS50109"/>
    </source>
</evidence>
<dbReference type="InterPro" id="IPR005467">
    <property type="entry name" value="His_kinase_dom"/>
</dbReference>
<dbReference type="PRINTS" id="PR00344">
    <property type="entry name" value="BCTRLSENSOR"/>
</dbReference>
<keyword evidence="15" id="KW-0812">Transmembrane</keyword>
<keyword evidence="8" id="KW-0902">Two-component regulatory system</keyword>
<dbReference type="EMBL" id="CP157355">
    <property type="protein sequence ID" value="XBL99648.1"/>
    <property type="molecule type" value="Genomic_DNA"/>
</dbReference>
<evidence type="ECO:0000256" key="13">
    <source>
        <dbReference type="PROSITE-ProRule" id="PRU00169"/>
    </source>
</evidence>
<evidence type="ECO:0000256" key="2">
    <source>
        <dbReference type="ARBA" id="ARBA00012438"/>
    </source>
</evidence>
<evidence type="ECO:0000256" key="5">
    <source>
        <dbReference type="ARBA" id="ARBA00022741"/>
    </source>
</evidence>
<evidence type="ECO:0000256" key="7">
    <source>
        <dbReference type="ARBA" id="ARBA00022840"/>
    </source>
</evidence>
<evidence type="ECO:0000259" key="17">
    <source>
        <dbReference type="PROSITE" id="PS50110"/>
    </source>
</evidence>
<keyword evidence="15" id="KW-0472">Membrane</keyword>
<dbReference type="InterPro" id="IPR004358">
    <property type="entry name" value="Sig_transdc_His_kin-like_C"/>
</dbReference>
<dbReference type="FunFam" id="3.30.565.10:FF:000010">
    <property type="entry name" value="Sensor histidine kinase RcsC"/>
    <property type="match status" value="1"/>
</dbReference>
<protein>
    <recommendedName>
        <fullName evidence="11">Sensory/regulatory protein RpfC</fullName>
        <ecNumber evidence="2">2.7.13.3</ecNumber>
    </recommendedName>
    <alternativeName>
        <fullName evidence="12">Virulence sensor protein BvgS</fullName>
    </alternativeName>
</protein>
<accession>A0AAU7F720</accession>
<dbReference type="SUPFAM" id="SSF47384">
    <property type="entry name" value="Homodimeric domain of signal transducing histidine kinase"/>
    <property type="match status" value="1"/>
</dbReference>